<organism evidence="2 3">
    <name type="scientific">Mycena metata</name>
    <dbReference type="NCBI Taxonomy" id="1033252"/>
    <lineage>
        <taxon>Eukaryota</taxon>
        <taxon>Fungi</taxon>
        <taxon>Dikarya</taxon>
        <taxon>Basidiomycota</taxon>
        <taxon>Agaricomycotina</taxon>
        <taxon>Agaricomycetes</taxon>
        <taxon>Agaricomycetidae</taxon>
        <taxon>Agaricales</taxon>
        <taxon>Marasmiineae</taxon>
        <taxon>Mycenaceae</taxon>
        <taxon>Mycena</taxon>
    </lineage>
</organism>
<keyword evidence="3" id="KW-1185">Reference proteome</keyword>
<dbReference type="Proteomes" id="UP001215598">
    <property type="component" value="Unassembled WGS sequence"/>
</dbReference>
<feature type="region of interest" description="Disordered" evidence="1">
    <location>
        <begin position="64"/>
        <end position="90"/>
    </location>
</feature>
<evidence type="ECO:0000313" key="2">
    <source>
        <dbReference type="EMBL" id="KAJ7737336.1"/>
    </source>
</evidence>
<name>A0AAD7I9M5_9AGAR</name>
<feature type="compositionally biased region" description="Pro residues" evidence="1">
    <location>
        <begin position="74"/>
        <end position="85"/>
    </location>
</feature>
<dbReference type="EMBL" id="JARKIB010000117">
    <property type="protein sequence ID" value="KAJ7737336.1"/>
    <property type="molecule type" value="Genomic_DNA"/>
</dbReference>
<comment type="caution">
    <text evidence="2">The sequence shown here is derived from an EMBL/GenBank/DDBJ whole genome shotgun (WGS) entry which is preliminary data.</text>
</comment>
<accession>A0AAD7I9M5</accession>
<protein>
    <submittedName>
        <fullName evidence="2">Uncharacterized protein</fullName>
    </submittedName>
</protein>
<reference evidence="2" key="1">
    <citation type="submission" date="2023-03" db="EMBL/GenBank/DDBJ databases">
        <title>Massive genome expansion in bonnet fungi (Mycena s.s.) driven by repeated elements and novel gene families across ecological guilds.</title>
        <authorList>
            <consortium name="Lawrence Berkeley National Laboratory"/>
            <person name="Harder C.B."/>
            <person name="Miyauchi S."/>
            <person name="Viragh M."/>
            <person name="Kuo A."/>
            <person name="Thoen E."/>
            <person name="Andreopoulos B."/>
            <person name="Lu D."/>
            <person name="Skrede I."/>
            <person name="Drula E."/>
            <person name="Henrissat B."/>
            <person name="Morin E."/>
            <person name="Kohler A."/>
            <person name="Barry K."/>
            <person name="LaButti K."/>
            <person name="Morin E."/>
            <person name="Salamov A."/>
            <person name="Lipzen A."/>
            <person name="Mereny Z."/>
            <person name="Hegedus B."/>
            <person name="Baldrian P."/>
            <person name="Stursova M."/>
            <person name="Weitz H."/>
            <person name="Taylor A."/>
            <person name="Grigoriev I.V."/>
            <person name="Nagy L.G."/>
            <person name="Martin F."/>
            <person name="Kauserud H."/>
        </authorList>
    </citation>
    <scope>NUCLEOTIDE SEQUENCE</scope>
    <source>
        <strain evidence="2">CBHHK182m</strain>
    </source>
</reference>
<proteinExistence type="predicted"/>
<sequence>MPAAPLPALTPASVTPNSSHLCGWQGADGKRCTSSRLNVSCATQKCRKHCQLVSSCTLSTHRVPISSHRNNVGPPAPPRQQPPQPHQQSFDWQLGLGFANSCESLNQPLRYLNDYQQQQNAHTAEAGRQLDLAVGMDMLLMSPGLSVEEELSRTMQEDDRALTLLLQEEINRNINPASAAPIAGPSCLFEASPLSPVARTSRLRSLSASPDFPSQIHLPTPPRAPLPRQRLAAPSTTVKRRPTAPFKITSQMNATWMLQYGATTTPPSSQVPPPSVPSSSVLHVRQGGSRRAFADRRQLQQFTLVYLTGTSTRYIVAVDASKSTAVQWPSYQLSTDEKTCTALGDNLQSDLDLFLERHRMWMMVDTDHIHTSLSTDYVIILRCRGIQGPDDDKFVDKFLPPIPPVSHLRYNLTQEHAAVHTALNKVKGSVKAGAAIIIVSDDSDNKLEVGPITAAPCKHIKREYDTTSRLPQRPWLTIETDVDIGIGSAAPTTTNLPPPSALSLYSPTLSSASEAPTPVEYSKPPLNWPSGMHAVDVVTGFLAMDSKELAGMKRGARFVQVFKRTCKSTTYDNNVTLWKAALSALQNKVLAAARTEDGLWSNFRSLLKAEMVHKKEGL</sequence>
<evidence type="ECO:0000313" key="3">
    <source>
        <dbReference type="Proteomes" id="UP001215598"/>
    </source>
</evidence>
<dbReference type="AlphaFoldDB" id="A0AAD7I9M5"/>
<evidence type="ECO:0000256" key="1">
    <source>
        <dbReference type="SAM" id="MobiDB-lite"/>
    </source>
</evidence>
<feature type="region of interest" description="Disordered" evidence="1">
    <location>
        <begin position="208"/>
        <end position="239"/>
    </location>
</feature>
<gene>
    <name evidence="2" type="ORF">B0H16DRAFT_1730399</name>
</gene>